<evidence type="ECO:0000313" key="1">
    <source>
        <dbReference type="EMBL" id="KAF5813952.1"/>
    </source>
</evidence>
<reference evidence="1" key="3">
    <citation type="submission" date="2020-06" db="EMBL/GenBank/DDBJ databases">
        <title>Helianthus annuus Genome sequencing and assembly Release 2.</title>
        <authorList>
            <person name="Gouzy J."/>
            <person name="Langlade N."/>
            <person name="Munos S."/>
        </authorList>
    </citation>
    <scope>NUCLEOTIDE SEQUENCE</scope>
    <source>
        <tissue evidence="1">Leaves</tissue>
    </source>
</reference>
<gene>
    <name evidence="2" type="ORF">HannXRQ_Chr03g0068181</name>
    <name evidence="1" type="ORF">HanXRQr2_Chr03g0104841</name>
</gene>
<dbReference type="EMBL" id="CM007892">
    <property type="protein sequence ID" value="OTG30775.1"/>
    <property type="molecule type" value="Genomic_DNA"/>
</dbReference>
<evidence type="ECO:0008006" key="4">
    <source>
        <dbReference type="Google" id="ProtNLM"/>
    </source>
</evidence>
<dbReference type="PANTHER" id="PTHR33597:SF11">
    <property type="entry name" value="OS07G0620600 PROTEIN"/>
    <property type="match status" value="1"/>
</dbReference>
<protein>
    <recommendedName>
        <fullName evidence="4">S-adenosyl-L-methionine-dependent methyltransferase</fullName>
    </recommendedName>
</protein>
<sequence length="214" mass="24012">MTLARGYRPNSNQKMRPINVRRTIGLNRDSVLIIKLPDSRILGVISKSLFLALFILALPSISSYVKDASDENITNPDEFLPMVYKDLAAEGLFKDGQKGLVLNSGNVDLFDSFWFLNAKGIDVVTDSDLDRQMVIPNEVFDFVFALSFEHAEFINRVVKIDGIVVMPLGNCYDGSYEILKQSNYKIVYLRQFDSVTVIAMRKIDGEGEESVLSG</sequence>
<evidence type="ECO:0000313" key="2">
    <source>
        <dbReference type="EMBL" id="OTG30775.1"/>
    </source>
</evidence>
<accession>A0A251V5A5</accession>
<dbReference type="Gramene" id="mRNA:HanXRQr2_Chr03g0104841">
    <property type="protein sequence ID" value="CDS:HanXRQr2_Chr03g0104841.1"/>
    <property type="gene ID" value="HanXRQr2_Chr03g0104841"/>
</dbReference>
<keyword evidence="3" id="KW-1185">Reference proteome</keyword>
<dbReference type="InParanoid" id="A0A251V5A5"/>
<organism evidence="2 3">
    <name type="scientific">Helianthus annuus</name>
    <name type="common">Common sunflower</name>
    <dbReference type="NCBI Taxonomy" id="4232"/>
    <lineage>
        <taxon>Eukaryota</taxon>
        <taxon>Viridiplantae</taxon>
        <taxon>Streptophyta</taxon>
        <taxon>Embryophyta</taxon>
        <taxon>Tracheophyta</taxon>
        <taxon>Spermatophyta</taxon>
        <taxon>Magnoliopsida</taxon>
        <taxon>eudicotyledons</taxon>
        <taxon>Gunneridae</taxon>
        <taxon>Pentapetalae</taxon>
        <taxon>asterids</taxon>
        <taxon>campanulids</taxon>
        <taxon>Asterales</taxon>
        <taxon>Asteraceae</taxon>
        <taxon>Asteroideae</taxon>
        <taxon>Heliantheae alliance</taxon>
        <taxon>Heliantheae</taxon>
        <taxon>Helianthus</taxon>
    </lineage>
</organism>
<reference evidence="2" key="2">
    <citation type="submission" date="2017-02" db="EMBL/GenBank/DDBJ databases">
        <title>Sunflower complete genome.</title>
        <authorList>
            <person name="Langlade N."/>
            <person name="Munos S."/>
        </authorList>
    </citation>
    <scope>NUCLEOTIDE SEQUENCE [LARGE SCALE GENOMIC DNA]</scope>
    <source>
        <tissue evidence="2">Leaves</tissue>
    </source>
</reference>
<proteinExistence type="predicted"/>
<dbReference type="EMBL" id="MNCJ02000318">
    <property type="protein sequence ID" value="KAF5813952.1"/>
    <property type="molecule type" value="Genomic_DNA"/>
</dbReference>
<dbReference type="PANTHER" id="PTHR33597">
    <property type="entry name" value="OS02G0760400 PROTEIN"/>
    <property type="match status" value="1"/>
</dbReference>
<name>A0A251V5A5_HELAN</name>
<dbReference type="OMA" id="DGDCHHH"/>
<reference evidence="1 3" key="1">
    <citation type="journal article" date="2017" name="Nature">
        <title>The sunflower genome provides insights into oil metabolism, flowering and Asterid evolution.</title>
        <authorList>
            <person name="Badouin H."/>
            <person name="Gouzy J."/>
            <person name="Grassa C.J."/>
            <person name="Murat F."/>
            <person name="Staton S.E."/>
            <person name="Cottret L."/>
            <person name="Lelandais-Briere C."/>
            <person name="Owens G.L."/>
            <person name="Carrere S."/>
            <person name="Mayjonade B."/>
            <person name="Legrand L."/>
            <person name="Gill N."/>
            <person name="Kane N.C."/>
            <person name="Bowers J.E."/>
            <person name="Hubner S."/>
            <person name="Bellec A."/>
            <person name="Berard A."/>
            <person name="Berges H."/>
            <person name="Blanchet N."/>
            <person name="Boniface M.C."/>
            <person name="Brunel D."/>
            <person name="Catrice O."/>
            <person name="Chaidir N."/>
            <person name="Claudel C."/>
            <person name="Donnadieu C."/>
            <person name="Faraut T."/>
            <person name="Fievet G."/>
            <person name="Helmstetter N."/>
            <person name="King M."/>
            <person name="Knapp S.J."/>
            <person name="Lai Z."/>
            <person name="Le Paslier M.C."/>
            <person name="Lippi Y."/>
            <person name="Lorenzon L."/>
            <person name="Mandel J.R."/>
            <person name="Marage G."/>
            <person name="Marchand G."/>
            <person name="Marquand E."/>
            <person name="Bret-Mestries E."/>
            <person name="Morien E."/>
            <person name="Nambeesan S."/>
            <person name="Nguyen T."/>
            <person name="Pegot-Espagnet P."/>
            <person name="Pouilly N."/>
            <person name="Raftis F."/>
            <person name="Sallet E."/>
            <person name="Schiex T."/>
            <person name="Thomas J."/>
            <person name="Vandecasteele C."/>
            <person name="Vares D."/>
            <person name="Vear F."/>
            <person name="Vautrin S."/>
            <person name="Crespi M."/>
            <person name="Mangin B."/>
            <person name="Burke J.M."/>
            <person name="Salse J."/>
            <person name="Munos S."/>
            <person name="Vincourt P."/>
            <person name="Rieseberg L.H."/>
            <person name="Langlade N.B."/>
        </authorList>
    </citation>
    <scope>NUCLEOTIDE SEQUENCE [LARGE SCALE GENOMIC DNA]</scope>
    <source>
        <strain evidence="3">cv. SF193</strain>
        <tissue evidence="1">Leaves</tissue>
    </source>
</reference>
<evidence type="ECO:0000313" key="3">
    <source>
        <dbReference type="Proteomes" id="UP000215914"/>
    </source>
</evidence>
<dbReference type="AlphaFoldDB" id="A0A251V5A5"/>
<dbReference type="Proteomes" id="UP000215914">
    <property type="component" value="Chromosome 3"/>
</dbReference>